<dbReference type="GO" id="GO:0003677">
    <property type="term" value="F:DNA binding"/>
    <property type="evidence" value="ECO:0007669"/>
    <property type="project" value="UniProtKB-KW"/>
</dbReference>
<dbReference type="PANTHER" id="PTHR46380">
    <property type="entry name" value="CYCLIN-D-BINDING MYB-LIKE TRANSCRIPTION FACTOR 1"/>
    <property type="match status" value="1"/>
</dbReference>
<protein>
    <submittedName>
        <fullName evidence="4">Uncharacterized protein</fullName>
    </submittedName>
</protein>
<proteinExistence type="predicted"/>
<comment type="caution">
    <text evidence="4">The sequence shown here is derived from an EMBL/GenBank/DDBJ whole genome shotgun (WGS) entry which is preliminary data.</text>
</comment>
<keyword evidence="3" id="KW-0539">Nucleus</keyword>
<evidence type="ECO:0000256" key="3">
    <source>
        <dbReference type="ARBA" id="ARBA00023242"/>
    </source>
</evidence>
<sequence length="214" mass="26013">MPLDPQARYQADAVDRLNYKPTEEERMKLANLEIRLRHQPLPQHCVEKTAGTRTLKPFEKEQFEQYIKIKNGPWSEDEDLEIKRNWRDFCNDHDWDPKNPKPLLQMKHKNKEFYMSLRNRKMFMRFLANGLDDRTLYSVFQRFKVLYDKHKISKYSEYEDQTILDYMKDYKVKPEGRNRVFADLAIILKRTRASVWRRYRALCKASENEQQANN</sequence>
<organism evidence="4 5">
    <name type="scientific">Trichogramma kaykai</name>
    <dbReference type="NCBI Taxonomy" id="54128"/>
    <lineage>
        <taxon>Eukaryota</taxon>
        <taxon>Metazoa</taxon>
        <taxon>Ecdysozoa</taxon>
        <taxon>Arthropoda</taxon>
        <taxon>Hexapoda</taxon>
        <taxon>Insecta</taxon>
        <taxon>Pterygota</taxon>
        <taxon>Neoptera</taxon>
        <taxon>Endopterygota</taxon>
        <taxon>Hymenoptera</taxon>
        <taxon>Apocrita</taxon>
        <taxon>Proctotrupomorpha</taxon>
        <taxon>Chalcidoidea</taxon>
        <taxon>Trichogrammatidae</taxon>
        <taxon>Trichogramma</taxon>
    </lineage>
</organism>
<evidence type="ECO:0000313" key="5">
    <source>
        <dbReference type="Proteomes" id="UP001627154"/>
    </source>
</evidence>
<dbReference type="InterPro" id="IPR051651">
    <property type="entry name" value="DMTF1_DNA-bind_reg"/>
</dbReference>
<evidence type="ECO:0000313" key="4">
    <source>
        <dbReference type="EMBL" id="KAL3384874.1"/>
    </source>
</evidence>
<dbReference type="GO" id="GO:0005634">
    <property type="term" value="C:nucleus"/>
    <property type="evidence" value="ECO:0007669"/>
    <property type="project" value="UniProtKB-SubCell"/>
</dbReference>
<keyword evidence="2" id="KW-0238">DNA-binding</keyword>
<dbReference type="EMBL" id="JBJJXI010000166">
    <property type="protein sequence ID" value="KAL3384874.1"/>
    <property type="molecule type" value="Genomic_DNA"/>
</dbReference>
<name>A0ABD2VVU8_9HYME</name>
<dbReference type="Proteomes" id="UP001627154">
    <property type="component" value="Unassembled WGS sequence"/>
</dbReference>
<gene>
    <name evidence="4" type="ORF">TKK_019284</name>
</gene>
<reference evidence="4 5" key="1">
    <citation type="journal article" date="2024" name="bioRxiv">
        <title>A reference genome for Trichogramma kaykai: A tiny desert-dwelling parasitoid wasp with competing sex-ratio distorters.</title>
        <authorList>
            <person name="Culotta J."/>
            <person name="Lindsey A.R."/>
        </authorList>
    </citation>
    <scope>NUCLEOTIDE SEQUENCE [LARGE SCALE GENOMIC DNA]</scope>
    <source>
        <strain evidence="4 5">KSX58</strain>
    </source>
</reference>
<evidence type="ECO:0000256" key="1">
    <source>
        <dbReference type="ARBA" id="ARBA00004123"/>
    </source>
</evidence>
<comment type="subcellular location">
    <subcellularLocation>
        <location evidence="1">Nucleus</location>
    </subcellularLocation>
</comment>
<dbReference type="AlphaFoldDB" id="A0ABD2VVU8"/>
<dbReference type="PANTHER" id="PTHR46380:SF2">
    <property type="entry name" value="CYCLIN-D-BINDING MYB-LIKE TRANSCRIPTION FACTOR 1"/>
    <property type="match status" value="1"/>
</dbReference>
<keyword evidence="5" id="KW-1185">Reference proteome</keyword>
<accession>A0ABD2VVU8</accession>
<evidence type="ECO:0000256" key="2">
    <source>
        <dbReference type="ARBA" id="ARBA00023125"/>
    </source>
</evidence>